<dbReference type="CDD" id="cd00038">
    <property type="entry name" value="CAP_ED"/>
    <property type="match status" value="1"/>
</dbReference>
<dbReference type="Proteomes" id="UP000032749">
    <property type="component" value="Chromosome"/>
</dbReference>
<dbReference type="CDD" id="cd05401">
    <property type="entry name" value="NT_GlnE_GlnD_like"/>
    <property type="match status" value="1"/>
</dbReference>
<sequence length="648" mass="72381">MFCHTEQITLSRINMSIEIQDIIAFVSAHEPFDSLPADEIAALCGQIEVSYYQAQSQILHHGASIDALYMIRSGSVEVFRRTGELHNRLEPGDVFGQMGILLNGHVRYPVRALEDTLIYRIPAEKFLAMCDLFGEFGDYFETNEHSTLQHLVQSQDDENDMTTVRVRDIIQSEPVYLTAGATVRECAQQMTEQNVSSVVIFDQLITVESSDDVNANEGASLALGIVTDRDFRVRVLAAGLSLETPLRDVMSTDLITVAHDAYVYEAKLLMMRHNVHHLPLVRHDKVTGIVALTDIVQYESQSSLLLVRGILVQETVEGLAELSSQVASVMVRMQKEGANSRMIGGAMSVIGRTFKQRLLALAEEKFGAPPVPYCFLALGSMAREEQLLVTDQDNALILSADYNEAKHGDYFKQLSDFVCDGLNACGYTYCDGGIMASNPKWRLTLKDWKLQFSEWIEKPDPQALLNASIFFDLEGVDGKVAWAEQLTRFIVGKAKTNRSFLAALARNAMNRTPPLGFFKDFVLEKDGRQRYSLNLKRRGTAPMVDVIRVHALAEGSLSQNSFDRLEDLKGSSLLPDGKKEELSDALEYLSMIRIRQQVAAVEAGEQADNTVEPETLSSKERRGLKEAFQVLSSAQKFLKFRYTAHQKG</sequence>
<evidence type="ECO:0000256" key="2">
    <source>
        <dbReference type="PROSITE-ProRule" id="PRU00703"/>
    </source>
</evidence>
<accession>R4YTE5</accession>
<keyword evidence="6" id="KW-1185">Reference proteome</keyword>
<reference evidence="5 6" key="1">
    <citation type="journal article" date="2013" name="Nat. Commun.">
        <title>Genome sequence and functional genomic analysis of the oil-degrading bacterium Oleispira antarctica.</title>
        <authorList>
            <person name="Kube M."/>
            <person name="Chernikova T.N."/>
            <person name="Al-Ramahi Y."/>
            <person name="Beloqui A."/>
            <person name="Lopez-Cortez N."/>
            <person name="Guazzaroni M.E."/>
            <person name="Heipieper H.J."/>
            <person name="Klages S."/>
            <person name="Kotsyurbenko O.R."/>
            <person name="Langer I."/>
            <person name="Nechitaylo T.Y."/>
            <person name="Lunsdorf H."/>
            <person name="Fernandez M."/>
            <person name="Juarez S."/>
            <person name="Ciordia S."/>
            <person name="Singer A."/>
            <person name="Kagan O."/>
            <person name="Egorova O."/>
            <person name="Petit P.A."/>
            <person name="Stogios P."/>
            <person name="Kim Y."/>
            <person name="Tchigvintsev A."/>
            <person name="Flick R."/>
            <person name="Denaro R."/>
            <person name="Genovese M."/>
            <person name="Albar J.P."/>
            <person name="Reva O.N."/>
            <person name="Martinez-Gomariz M."/>
            <person name="Tran H."/>
            <person name="Ferrer M."/>
            <person name="Savchenko A."/>
            <person name="Yakunin A.F."/>
            <person name="Yakimov M.M."/>
            <person name="Golyshina O.V."/>
            <person name="Reinhardt R."/>
            <person name="Golyshin P.N."/>
        </authorList>
    </citation>
    <scope>NUCLEOTIDE SEQUENCE [LARGE SCALE GENOMIC DNA]</scope>
</reference>
<evidence type="ECO:0000313" key="6">
    <source>
        <dbReference type="Proteomes" id="UP000032749"/>
    </source>
</evidence>
<dbReference type="InterPro" id="IPR018490">
    <property type="entry name" value="cNMP-bd_dom_sf"/>
</dbReference>
<dbReference type="InterPro" id="IPR018821">
    <property type="entry name" value="DUF294_put_nucleoTrafse_sb-bd"/>
</dbReference>
<dbReference type="Pfam" id="PF00027">
    <property type="entry name" value="cNMP_binding"/>
    <property type="match status" value="1"/>
</dbReference>
<dbReference type="PROSITE" id="PS50042">
    <property type="entry name" value="CNMP_BINDING_3"/>
    <property type="match status" value="1"/>
</dbReference>
<dbReference type="InterPro" id="IPR000595">
    <property type="entry name" value="cNMP-bd_dom"/>
</dbReference>
<dbReference type="PANTHER" id="PTHR43080">
    <property type="entry name" value="CBS DOMAIN-CONTAINING PROTEIN CBSX3, MITOCHONDRIAL"/>
    <property type="match status" value="1"/>
</dbReference>
<dbReference type="AlphaFoldDB" id="R4YTE5"/>
<evidence type="ECO:0000259" key="4">
    <source>
        <dbReference type="PROSITE" id="PS51371"/>
    </source>
</evidence>
<feature type="domain" description="CBS" evidence="4">
    <location>
        <begin position="250"/>
        <end position="305"/>
    </location>
</feature>
<dbReference type="KEGG" id="oai:OLEAN_C27470"/>
<dbReference type="InterPro" id="IPR051257">
    <property type="entry name" value="Diverse_CBS-Domain"/>
</dbReference>
<dbReference type="Gene3D" id="2.60.120.10">
    <property type="entry name" value="Jelly Rolls"/>
    <property type="match status" value="1"/>
</dbReference>
<keyword evidence="1 2" id="KW-0129">CBS domain</keyword>
<dbReference type="STRING" id="698738.OLEAN_C27470"/>
<evidence type="ECO:0000313" key="5">
    <source>
        <dbReference type="EMBL" id="CCK76923.1"/>
    </source>
</evidence>
<dbReference type="SMART" id="SM00100">
    <property type="entry name" value="cNMP"/>
    <property type="match status" value="1"/>
</dbReference>
<dbReference type="Pfam" id="PF03445">
    <property type="entry name" value="DUF294"/>
    <property type="match status" value="1"/>
</dbReference>
<dbReference type="CDD" id="cd04587">
    <property type="entry name" value="CBS_pair_CAP-ED_NT_Pol-beta-like_DUF294_assoc"/>
    <property type="match status" value="1"/>
</dbReference>
<dbReference type="PROSITE" id="PS51371">
    <property type="entry name" value="CBS"/>
    <property type="match status" value="2"/>
</dbReference>
<dbReference type="HOGENOM" id="CLU_027866_1_0_6"/>
<organism evidence="5 6">
    <name type="scientific">Oleispira antarctica RB-8</name>
    <dbReference type="NCBI Taxonomy" id="698738"/>
    <lineage>
        <taxon>Bacteria</taxon>
        <taxon>Pseudomonadati</taxon>
        <taxon>Pseudomonadota</taxon>
        <taxon>Gammaproteobacteria</taxon>
        <taxon>Oceanospirillales</taxon>
        <taxon>Oceanospirillaceae</taxon>
        <taxon>Oleispira</taxon>
    </lineage>
</organism>
<dbReference type="SMART" id="SM00116">
    <property type="entry name" value="CBS"/>
    <property type="match status" value="2"/>
</dbReference>
<dbReference type="EMBL" id="FO203512">
    <property type="protein sequence ID" value="CCK76923.1"/>
    <property type="molecule type" value="Genomic_DNA"/>
</dbReference>
<name>R4YTE5_OLEAN</name>
<dbReference type="Pfam" id="PF10335">
    <property type="entry name" value="DUF294_C"/>
    <property type="match status" value="1"/>
</dbReference>
<dbReference type="InterPro" id="IPR046342">
    <property type="entry name" value="CBS_dom_sf"/>
</dbReference>
<dbReference type="PANTHER" id="PTHR43080:SF2">
    <property type="entry name" value="CBS DOMAIN-CONTAINING PROTEIN"/>
    <property type="match status" value="1"/>
</dbReference>
<feature type="domain" description="CBS" evidence="4">
    <location>
        <begin position="170"/>
        <end position="242"/>
    </location>
</feature>
<dbReference type="InterPro" id="IPR005105">
    <property type="entry name" value="GlnD_Uridyltrans_N"/>
</dbReference>
<dbReference type="PATRIC" id="fig|698738.3.peg.2848"/>
<dbReference type="GO" id="GO:0008773">
    <property type="term" value="F:[protein-PII] uridylyltransferase activity"/>
    <property type="evidence" value="ECO:0007669"/>
    <property type="project" value="InterPro"/>
</dbReference>
<evidence type="ECO:0000256" key="1">
    <source>
        <dbReference type="ARBA" id="ARBA00023122"/>
    </source>
</evidence>
<dbReference type="InterPro" id="IPR014710">
    <property type="entry name" value="RmlC-like_jellyroll"/>
</dbReference>
<proteinExistence type="predicted"/>
<feature type="domain" description="Cyclic nucleotide-binding" evidence="3">
    <location>
        <begin position="31"/>
        <end position="126"/>
    </location>
</feature>
<dbReference type="Pfam" id="PF00571">
    <property type="entry name" value="CBS"/>
    <property type="match status" value="2"/>
</dbReference>
<dbReference type="SUPFAM" id="SSF54631">
    <property type="entry name" value="CBS-domain pair"/>
    <property type="match status" value="1"/>
</dbReference>
<protein>
    <submittedName>
        <fullName evidence="5">Cyclic nucleotide binding protein</fullName>
    </submittedName>
</protein>
<dbReference type="SUPFAM" id="SSF51206">
    <property type="entry name" value="cAMP-binding domain-like"/>
    <property type="match status" value="1"/>
</dbReference>
<evidence type="ECO:0000259" key="3">
    <source>
        <dbReference type="PROSITE" id="PS50042"/>
    </source>
</evidence>
<gene>
    <name evidence="5" type="ORF">OLEAN_C27470</name>
</gene>
<dbReference type="InterPro" id="IPR000644">
    <property type="entry name" value="CBS_dom"/>
</dbReference>
<dbReference type="Gene3D" id="3.10.580.10">
    <property type="entry name" value="CBS-domain"/>
    <property type="match status" value="1"/>
</dbReference>